<dbReference type="STRING" id="558173.CDOO_11760"/>
<keyword evidence="2" id="KW-1185">Reference proteome</keyword>
<reference evidence="1 2" key="1">
    <citation type="submission" date="2013-09" db="EMBL/GenBank/DDBJ databases">
        <title>Complete genome sequence of Corynebacterium doosanense CAU 212(T) (=DSM 45436(T)), isolated from activated sludge.</title>
        <authorList>
            <person name="Schaffert L."/>
            <person name="Albersmeier A."/>
            <person name="Kalinowski J."/>
            <person name="Ruckert C."/>
        </authorList>
    </citation>
    <scope>NUCLEOTIDE SEQUENCE [LARGE SCALE GENOMIC DNA]</scope>
    <source>
        <strain evidence="1 2">CAU 212</strain>
    </source>
</reference>
<dbReference type="AlphaFoldDB" id="A0A097IJJ7"/>
<sequence length="311" mass="34743">MGLVLPPLKLPPDVNELVYLPRLAGDGDYWASPSNYVLLTPEVAIPRRVVAGLGDWEVEWLRAAAVARACRSSVVTGRHAARLWGIGVHGIEPDGVVDLLLPGERRASSMDRWGENVRYFNTLLPESEYTALDGYRLATPWRAVRDIAIRDSELEALVAIDSLRNVIPGPDDLHYCDILGSGRYHGKTRVRNLLAMSRKGSESPLETWGREQLRQAQLPEITSVRLQVSIDVANRTFRVDMVINGWLIVEFDGGVKYDGDNQSPRKEAQRQHLIVNAGWTMLRVSYQDLARGNFVPMVLEALRRREAGASA</sequence>
<evidence type="ECO:0008006" key="3">
    <source>
        <dbReference type="Google" id="ProtNLM"/>
    </source>
</evidence>
<dbReference type="KEGG" id="cdo:CDOO_11760"/>
<accession>A0A097IJJ7</accession>
<protein>
    <recommendedName>
        <fullName evidence="3">DUF559 domain-containing protein</fullName>
    </recommendedName>
</protein>
<dbReference type="HOGENOM" id="CLU_052626_1_0_11"/>
<dbReference type="EMBL" id="CP006764">
    <property type="protein sequence ID" value="AIT62332.1"/>
    <property type="molecule type" value="Genomic_DNA"/>
</dbReference>
<evidence type="ECO:0000313" key="2">
    <source>
        <dbReference type="Proteomes" id="UP000029914"/>
    </source>
</evidence>
<dbReference type="Proteomes" id="UP000029914">
    <property type="component" value="Chromosome"/>
</dbReference>
<dbReference type="eggNOG" id="COG2852">
    <property type="taxonomic scope" value="Bacteria"/>
</dbReference>
<evidence type="ECO:0000313" key="1">
    <source>
        <dbReference type="EMBL" id="AIT62332.1"/>
    </source>
</evidence>
<dbReference type="RefSeq" id="WP_018022814.1">
    <property type="nucleotide sequence ID" value="NZ_AQUX01000013.1"/>
</dbReference>
<proteinExistence type="predicted"/>
<dbReference type="OrthoDB" id="4775361at2"/>
<gene>
    <name evidence="1" type="ORF">CDOO_11760</name>
</gene>
<name>A0A097IJJ7_9CORY</name>
<organism evidence="1 2">
    <name type="scientific">Corynebacterium doosanense CAU 212 = DSM 45436</name>
    <dbReference type="NCBI Taxonomy" id="558173"/>
    <lineage>
        <taxon>Bacteria</taxon>
        <taxon>Bacillati</taxon>
        <taxon>Actinomycetota</taxon>
        <taxon>Actinomycetes</taxon>
        <taxon>Mycobacteriales</taxon>
        <taxon>Corynebacteriaceae</taxon>
        <taxon>Corynebacterium</taxon>
    </lineage>
</organism>